<reference evidence="2" key="1">
    <citation type="journal article" date="2022" name="Mol. Ecol. Resour.">
        <title>The genomes of chicory, endive, great burdock and yacon provide insights into Asteraceae palaeo-polyploidization history and plant inulin production.</title>
        <authorList>
            <person name="Fan W."/>
            <person name="Wang S."/>
            <person name="Wang H."/>
            <person name="Wang A."/>
            <person name="Jiang F."/>
            <person name="Liu H."/>
            <person name="Zhao H."/>
            <person name="Xu D."/>
            <person name="Zhang Y."/>
        </authorList>
    </citation>
    <scope>NUCLEOTIDE SEQUENCE [LARGE SCALE GENOMIC DNA]</scope>
    <source>
        <strain evidence="2">cv. Yunnan</strain>
    </source>
</reference>
<organism evidence="1 2">
    <name type="scientific">Smallanthus sonchifolius</name>
    <dbReference type="NCBI Taxonomy" id="185202"/>
    <lineage>
        <taxon>Eukaryota</taxon>
        <taxon>Viridiplantae</taxon>
        <taxon>Streptophyta</taxon>
        <taxon>Embryophyta</taxon>
        <taxon>Tracheophyta</taxon>
        <taxon>Spermatophyta</taxon>
        <taxon>Magnoliopsida</taxon>
        <taxon>eudicotyledons</taxon>
        <taxon>Gunneridae</taxon>
        <taxon>Pentapetalae</taxon>
        <taxon>asterids</taxon>
        <taxon>campanulids</taxon>
        <taxon>Asterales</taxon>
        <taxon>Asteraceae</taxon>
        <taxon>Asteroideae</taxon>
        <taxon>Heliantheae alliance</taxon>
        <taxon>Millerieae</taxon>
        <taxon>Smallanthus</taxon>
    </lineage>
</organism>
<keyword evidence="2" id="KW-1185">Reference proteome</keyword>
<sequence>MGTIVRYDPSDMGTIKCQTRGINIENFLLPKITRNFKDEVPPFSTALRLGFHQTPLYLTLIFKIHLGFFWVIDLDST</sequence>
<protein>
    <submittedName>
        <fullName evidence="1">Uncharacterized protein</fullName>
    </submittedName>
</protein>
<dbReference type="Proteomes" id="UP001056120">
    <property type="component" value="Linkage Group LG25"/>
</dbReference>
<dbReference type="EMBL" id="CM042042">
    <property type="protein sequence ID" value="KAI3703259.1"/>
    <property type="molecule type" value="Genomic_DNA"/>
</dbReference>
<evidence type="ECO:0000313" key="2">
    <source>
        <dbReference type="Proteomes" id="UP001056120"/>
    </source>
</evidence>
<name>A0ACB8ZZ83_9ASTR</name>
<proteinExistence type="predicted"/>
<comment type="caution">
    <text evidence="1">The sequence shown here is derived from an EMBL/GenBank/DDBJ whole genome shotgun (WGS) entry which is preliminary data.</text>
</comment>
<accession>A0ACB8ZZ83</accession>
<reference evidence="1 2" key="2">
    <citation type="journal article" date="2022" name="Mol. Ecol. Resour.">
        <title>The genomes of chicory, endive, great burdock and yacon provide insights into Asteraceae paleo-polyploidization history and plant inulin production.</title>
        <authorList>
            <person name="Fan W."/>
            <person name="Wang S."/>
            <person name="Wang H."/>
            <person name="Wang A."/>
            <person name="Jiang F."/>
            <person name="Liu H."/>
            <person name="Zhao H."/>
            <person name="Xu D."/>
            <person name="Zhang Y."/>
        </authorList>
    </citation>
    <scope>NUCLEOTIDE SEQUENCE [LARGE SCALE GENOMIC DNA]</scope>
    <source>
        <strain evidence="2">cv. Yunnan</strain>
        <tissue evidence="1">Leaves</tissue>
    </source>
</reference>
<gene>
    <name evidence="1" type="ORF">L1987_73200</name>
</gene>
<evidence type="ECO:0000313" key="1">
    <source>
        <dbReference type="EMBL" id="KAI3703259.1"/>
    </source>
</evidence>